<dbReference type="AlphaFoldDB" id="A0A2K1Q835"/>
<keyword evidence="6" id="KW-0969">Cilium</keyword>
<dbReference type="Gene3D" id="1.20.58.380">
    <property type="entry name" value="Flagellar protein flit"/>
    <property type="match status" value="1"/>
</dbReference>
<reference evidence="7" key="1">
    <citation type="submission" date="2017-09" db="EMBL/GenBank/DDBJ databases">
        <authorList>
            <person name="Palmer M."/>
            <person name="Steenkamp E.T."/>
            <person name="Coetzee M.P."/>
            <person name="Avontuur J.R."/>
            <person name="Van Zyl E."/>
            <person name="Chan W.-Y."/>
            <person name="Blom J."/>
            <person name="Venter S.N."/>
        </authorList>
    </citation>
    <scope>NUCLEOTIDE SEQUENCE [LARGE SCALE GENOMIC DNA]</scope>
    <source>
        <strain evidence="7">QC88-366</strain>
    </source>
</reference>
<dbReference type="EMBL" id="NWUO01000009">
    <property type="protein sequence ID" value="PNS11195.1"/>
    <property type="molecule type" value="Genomic_DNA"/>
</dbReference>
<organism evidence="6 7">
    <name type="scientific">Mixta theicola</name>
    <dbReference type="NCBI Taxonomy" id="1458355"/>
    <lineage>
        <taxon>Bacteria</taxon>
        <taxon>Pseudomonadati</taxon>
        <taxon>Pseudomonadota</taxon>
        <taxon>Gammaproteobacteria</taxon>
        <taxon>Enterobacterales</taxon>
        <taxon>Erwiniaceae</taxon>
        <taxon>Mixta</taxon>
    </lineage>
</organism>
<proteinExistence type="predicted"/>
<dbReference type="Pfam" id="PF05400">
    <property type="entry name" value="FliT"/>
    <property type="match status" value="1"/>
</dbReference>
<evidence type="ECO:0000256" key="4">
    <source>
        <dbReference type="ARBA" id="ARBA00023186"/>
    </source>
</evidence>
<keyword evidence="2" id="KW-0963">Cytoplasm</keyword>
<dbReference type="InterPro" id="IPR008622">
    <property type="entry name" value="FliT"/>
</dbReference>
<dbReference type="RefSeq" id="WP_103060231.1">
    <property type="nucleotide sequence ID" value="NZ_BSOF01000005.1"/>
</dbReference>
<keyword evidence="6" id="KW-0282">Flagellum</keyword>
<evidence type="ECO:0000313" key="6">
    <source>
        <dbReference type="EMBL" id="PNS11195.1"/>
    </source>
</evidence>
<keyword evidence="6" id="KW-0966">Cell projection</keyword>
<dbReference type="OrthoDB" id="6631359at2"/>
<accession>A0A2K1Q835</accession>
<evidence type="ECO:0000256" key="3">
    <source>
        <dbReference type="ARBA" id="ARBA00022795"/>
    </source>
</evidence>
<comment type="caution">
    <text evidence="6">The sequence shown here is derived from an EMBL/GenBank/DDBJ whole genome shotgun (WGS) entry which is preliminary data.</text>
</comment>
<keyword evidence="4" id="KW-0143">Chaperone</keyword>
<dbReference type="Proteomes" id="UP000236345">
    <property type="component" value="Unassembled WGS sequence"/>
</dbReference>
<gene>
    <name evidence="6" type="ORF">COO59_13055</name>
</gene>
<protein>
    <recommendedName>
        <fullName evidence="5">Flagellar protein FliT</fullName>
    </recommendedName>
</protein>
<evidence type="ECO:0000313" key="7">
    <source>
        <dbReference type="Proteomes" id="UP000236345"/>
    </source>
</evidence>
<keyword evidence="3" id="KW-1005">Bacterial flagellum biogenesis</keyword>
<name>A0A2K1Q835_9GAMM</name>
<keyword evidence="7" id="KW-1185">Reference proteome</keyword>
<sequence length="112" mass="13001">MTIFLTEEYNNIYKINQAMLVMAQQGEWDDFVTMAERYIVTLRAALERVPDTLSSEEKDQLCHFLITLQSNEEEINRALEGRMNLLKKEISSLHQGKKGNKAYISQITSPFQ</sequence>
<dbReference type="GO" id="GO:0044781">
    <property type="term" value="P:bacterial-type flagellum organization"/>
    <property type="evidence" value="ECO:0007669"/>
    <property type="project" value="UniProtKB-KW"/>
</dbReference>
<evidence type="ECO:0000256" key="1">
    <source>
        <dbReference type="ARBA" id="ARBA00004514"/>
    </source>
</evidence>
<evidence type="ECO:0000256" key="2">
    <source>
        <dbReference type="ARBA" id="ARBA00022490"/>
    </source>
</evidence>
<comment type="subcellular location">
    <subcellularLocation>
        <location evidence="1">Cytoplasm</location>
        <location evidence="1">Cytosol</location>
    </subcellularLocation>
</comment>
<evidence type="ECO:0000256" key="5">
    <source>
        <dbReference type="ARBA" id="ARBA00093797"/>
    </source>
</evidence>